<dbReference type="GO" id="GO:0005886">
    <property type="term" value="C:plasma membrane"/>
    <property type="evidence" value="ECO:0007669"/>
    <property type="project" value="UniProtKB-SubCell"/>
</dbReference>
<evidence type="ECO:0000256" key="10">
    <source>
        <dbReference type="ARBA" id="ARBA00023112"/>
    </source>
</evidence>
<dbReference type="Proteomes" id="UP000199071">
    <property type="component" value="Unassembled WGS sequence"/>
</dbReference>
<dbReference type="InterPro" id="IPR051224">
    <property type="entry name" value="NiCoT_RcnA"/>
</dbReference>
<evidence type="ECO:0000256" key="15">
    <source>
        <dbReference type="SAM" id="SignalP"/>
    </source>
</evidence>
<comment type="subcellular location">
    <subcellularLocation>
        <location evidence="2 13">Cell membrane</location>
        <topology evidence="2 13">Multi-pass membrane protein</topology>
    </subcellularLocation>
</comment>
<gene>
    <name evidence="16" type="ORF">SAMN02982931_00188</name>
</gene>
<evidence type="ECO:0000256" key="6">
    <source>
        <dbReference type="ARBA" id="ARBA00022596"/>
    </source>
</evidence>
<feature type="transmembrane region" description="Helical" evidence="13">
    <location>
        <begin position="116"/>
        <end position="142"/>
    </location>
</feature>
<keyword evidence="17" id="KW-1185">Reference proteome</keyword>
<proteinExistence type="inferred from homology"/>
<feature type="compositionally biased region" description="Basic residues" evidence="14">
    <location>
        <begin position="181"/>
        <end position="200"/>
    </location>
</feature>
<feature type="signal peptide" evidence="15">
    <location>
        <begin position="1"/>
        <end position="23"/>
    </location>
</feature>
<dbReference type="GO" id="GO:0032025">
    <property type="term" value="P:response to cobalt ion"/>
    <property type="evidence" value="ECO:0007669"/>
    <property type="project" value="TreeGrafter"/>
</dbReference>
<dbReference type="GO" id="GO:0015099">
    <property type="term" value="F:nickel cation transmembrane transporter activity"/>
    <property type="evidence" value="ECO:0007669"/>
    <property type="project" value="UniProtKB-UniRule"/>
</dbReference>
<feature type="transmembrane region" description="Helical" evidence="13">
    <location>
        <begin position="233"/>
        <end position="255"/>
    </location>
</feature>
<feature type="compositionally biased region" description="Basic and acidic residues" evidence="14">
    <location>
        <begin position="201"/>
        <end position="213"/>
    </location>
</feature>
<keyword evidence="4 13" id="KW-0813">Transport</keyword>
<accession>A0A1G6A698</accession>
<evidence type="ECO:0000256" key="9">
    <source>
        <dbReference type="ARBA" id="ARBA00023065"/>
    </source>
</evidence>
<dbReference type="InterPro" id="IPR011541">
    <property type="entry name" value="Ni/Co_transpt_high_affinity"/>
</dbReference>
<keyword evidence="15" id="KW-0732">Signal</keyword>
<evidence type="ECO:0000256" key="2">
    <source>
        <dbReference type="ARBA" id="ARBA00004651"/>
    </source>
</evidence>
<keyword evidence="8 13" id="KW-1133">Transmembrane helix</keyword>
<keyword evidence="10" id="KW-0921">Nickel transport</keyword>
<keyword evidence="12" id="KW-0170">Cobalt</keyword>
<dbReference type="RefSeq" id="WP_175478231.1">
    <property type="nucleotide sequence ID" value="NZ_FMXQ01000001.1"/>
</dbReference>
<evidence type="ECO:0000256" key="11">
    <source>
        <dbReference type="ARBA" id="ARBA00023136"/>
    </source>
</evidence>
<keyword evidence="11 13" id="KW-0472">Membrane</keyword>
<feature type="region of interest" description="Disordered" evidence="14">
    <location>
        <begin position="181"/>
        <end position="224"/>
    </location>
</feature>
<keyword evidence="6" id="KW-0533">Nickel</keyword>
<dbReference type="GO" id="GO:0010045">
    <property type="term" value="P:response to nickel cation"/>
    <property type="evidence" value="ECO:0007669"/>
    <property type="project" value="TreeGrafter"/>
</dbReference>
<feature type="transmembrane region" description="Helical" evidence="13">
    <location>
        <begin position="74"/>
        <end position="95"/>
    </location>
</feature>
<dbReference type="STRING" id="665467.SAMN02982931_00188"/>
<evidence type="ECO:0000313" key="17">
    <source>
        <dbReference type="Proteomes" id="UP000199071"/>
    </source>
</evidence>
<dbReference type="AlphaFoldDB" id="A0A1G6A698"/>
<evidence type="ECO:0000256" key="7">
    <source>
        <dbReference type="ARBA" id="ARBA00022692"/>
    </source>
</evidence>
<protein>
    <recommendedName>
        <fullName evidence="13">Nickel/cobalt efflux system</fullName>
    </recommendedName>
</protein>
<dbReference type="EMBL" id="FMXQ01000001">
    <property type="protein sequence ID" value="SDB03563.1"/>
    <property type="molecule type" value="Genomic_DNA"/>
</dbReference>
<dbReference type="Pfam" id="PF03824">
    <property type="entry name" value="NicO"/>
    <property type="match status" value="1"/>
</dbReference>
<reference evidence="16 17" key="1">
    <citation type="submission" date="2016-10" db="EMBL/GenBank/DDBJ databases">
        <authorList>
            <person name="de Groot N.N."/>
        </authorList>
    </citation>
    <scope>NUCLEOTIDE SEQUENCE [LARGE SCALE GENOMIC DNA]</scope>
    <source>
        <strain evidence="16 17">ATCC 35022</strain>
    </source>
</reference>
<evidence type="ECO:0000256" key="12">
    <source>
        <dbReference type="ARBA" id="ARBA00023285"/>
    </source>
</evidence>
<evidence type="ECO:0000256" key="8">
    <source>
        <dbReference type="ARBA" id="ARBA00022989"/>
    </source>
</evidence>
<feature type="transmembrane region" description="Helical" evidence="13">
    <location>
        <begin position="154"/>
        <end position="172"/>
    </location>
</feature>
<evidence type="ECO:0000313" key="16">
    <source>
        <dbReference type="EMBL" id="SDB03563.1"/>
    </source>
</evidence>
<evidence type="ECO:0000256" key="3">
    <source>
        <dbReference type="ARBA" id="ARBA00022426"/>
    </source>
</evidence>
<keyword evidence="9" id="KW-0406">Ion transport</keyword>
<feature type="chain" id="PRO_5011477617" description="Nickel/cobalt efflux system" evidence="15">
    <location>
        <begin position="24"/>
        <end position="337"/>
    </location>
</feature>
<dbReference type="PANTHER" id="PTHR40659">
    <property type="entry name" value="NICKEL/COBALT EFFLUX SYSTEM RCNA"/>
    <property type="match status" value="1"/>
</dbReference>
<evidence type="ECO:0000256" key="13">
    <source>
        <dbReference type="RuleBase" id="RU362101"/>
    </source>
</evidence>
<comment type="function">
    <text evidence="1">Efflux system for nickel and cobalt.</text>
</comment>
<evidence type="ECO:0000256" key="14">
    <source>
        <dbReference type="SAM" id="MobiDB-lite"/>
    </source>
</evidence>
<sequence>MKRRHLALVAVAAVCLFALDASAAQSPFGVGTPDTGGGSFGGPLGPVFLWIAQRQREFYQSLTAALSAFKDSGAAVWALLGLSFLYGIFHAAGPGHGKVVISSYVVASGETARRGVIIAFASAFVQAVTAVVVVGIAAAILNVTAQTMTVATDWLEIGSYALIVAVGAWLLWSKTIGGGHHHHHHHHGPVGDGHHHHGHDHGHDHHGHGEAHAHAPAVQSGPRPLHRNPLARAWSAVLSVGIRPCSGAIIILVFALSQGLFMAGVAATFVMALGTGITVAALATLAVSAKGLALRLAGAESGAGRWMLRGVEILGALLVLLLGLLLLGGALSTQFAS</sequence>
<evidence type="ECO:0000256" key="4">
    <source>
        <dbReference type="ARBA" id="ARBA00022448"/>
    </source>
</evidence>
<dbReference type="GO" id="GO:0006824">
    <property type="term" value="P:cobalt ion transport"/>
    <property type="evidence" value="ECO:0007669"/>
    <property type="project" value="UniProtKB-KW"/>
</dbReference>
<feature type="transmembrane region" description="Helical" evidence="13">
    <location>
        <begin position="261"/>
        <end position="289"/>
    </location>
</feature>
<dbReference type="GO" id="GO:0046583">
    <property type="term" value="F:monoatomic cation efflux transmembrane transporter activity"/>
    <property type="evidence" value="ECO:0007669"/>
    <property type="project" value="TreeGrafter"/>
</dbReference>
<keyword evidence="7 13" id="KW-0812">Transmembrane</keyword>
<dbReference type="PANTHER" id="PTHR40659:SF1">
    <property type="entry name" value="NICKEL_COBALT EFFLUX SYSTEM RCNA"/>
    <property type="match status" value="1"/>
</dbReference>
<keyword evidence="3" id="KW-0171">Cobalt transport</keyword>
<keyword evidence="5" id="KW-1003">Cell membrane</keyword>
<feature type="transmembrane region" description="Helical" evidence="13">
    <location>
        <begin position="310"/>
        <end position="331"/>
    </location>
</feature>
<name>A0A1G6A698_9HYPH</name>
<organism evidence="16 17">
    <name type="scientific">Bauldia litoralis</name>
    <dbReference type="NCBI Taxonomy" id="665467"/>
    <lineage>
        <taxon>Bacteria</taxon>
        <taxon>Pseudomonadati</taxon>
        <taxon>Pseudomonadota</taxon>
        <taxon>Alphaproteobacteria</taxon>
        <taxon>Hyphomicrobiales</taxon>
        <taxon>Kaistiaceae</taxon>
        <taxon>Bauldia</taxon>
    </lineage>
</organism>
<evidence type="ECO:0000256" key="5">
    <source>
        <dbReference type="ARBA" id="ARBA00022475"/>
    </source>
</evidence>
<comment type="similarity">
    <text evidence="13">Belongs to the NiCoT transporter (TC 2.A.52) family.</text>
</comment>
<evidence type="ECO:0000256" key="1">
    <source>
        <dbReference type="ARBA" id="ARBA00002510"/>
    </source>
</evidence>